<dbReference type="EMBL" id="JABBFV010000001">
    <property type="protein sequence ID" value="NML08583.1"/>
    <property type="molecule type" value="Genomic_DNA"/>
</dbReference>
<dbReference type="SUPFAM" id="SSF53187">
    <property type="entry name" value="Zn-dependent exopeptidases"/>
    <property type="match status" value="1"/>
</dbReference>
<gene>
    <name evidence="1" type="ORF">HHL08_00225</name>
</gene>
<name>A0A7X9WRI3_9SPHN</name>
<evidence type="ECO:0000313" key="1">
    <source>
        <dbReference type="EMBL" id="NML08583.1"/>
    </source>
</evidence>
<dbReference type="PIRSF" id="PIRSF029730">
    <property type="entry name" value="UCP029730"/>
    <property type="match status" value="1"/>
</dbReference>
<evidence type="ECO:0000313" key="2">
    <source>
        <dbReference type="Proteomes" id="UP000519023"/>
    </source>
</evidence>
<dbReference type="GO" id="GO:0016787">
    <property type="term" value="F:hydrolase activity"/>
    <property type="evidence" value="ECO:0007669"/>
    <property type="project" value="UniProtKB-KW"/>
</dbReference>
<organism evidence="1 2">
    <name type="scientific">Sphingobium psychrophilum</name>
    <dbReference type="NCBI Taxonomy" id="2728834"/>
    <lineage>
        <taxon>Bacteria</taxon>
        <taxon>Pseudomonadati</taxon>
        <taxon>Pseudomonadota</taxon>
        <taxon>Alphaproteobacteria</taxon>
        <taxon>Sphingomonadales</taxon>
        <taxon>Sphingomonadaceae</taxon>
        <taxon>Sphingobium</taxon>
    </lineage>
</organism>
<dbReference type="InterPro" id="IPR011227">
    <property type="entry name" value="UCP029730"/>
</dbReference>
<dbReference type="Proteomes" id="UP000519023">
    <property type="component" value="Unassembled WGS sequence"/>
</dbReference>
<protein>
    <submittedName>
        <fullName evidence="1">N-formylglutamate amidohydrolase</fullName>
    </submittedName>
</protein>
<accession>A0A7X9WRI3</accession>
<dbReference type="Pfam" id="PF05013">
    <property type="entry name" value="FGase"/>
    <property type="match status" value="1"/>
</dbReference>
<comment type="caution">
    <text evidence="1">The sequence shown here is derived from an EMBL/GenBank/DDBJ whole genome shotgun (WGS) entry which is preliminary data.</text>
</comment>
<sequence length="274" mass="28745">MAGRTAVGLLGADDPAPVGLFNAAGASPFLLIGDHAGSAVPAALGDLGLAAPDRGRHIAIDIGVHGLGHALATLIDAPFLHQYYSRLVIDCNRDPEQAEAIPPLSDGSRVSGNEGLDATARAARVAAIHAPYHAAIAATIAARRAAGRATILLSLHSFTPVMDGIARPWDVGVLHWLGRTDFAQAMLDALRADAALTVGDNQPYQMDATDHTVPRHAFPHQLPYAEMPYAEIEVRQDLIGDVTDQHIWAQRLAQAAQSAADHIGYGSNVAVKGL</sequence>
<dbReference type="InterPro" id="IPR007709">
    <property type="entry name" value="N-FG_amidohydro"/>
</dbReference>
<keyword evidence="2" id="KW-1185">Reference proteome</keyword>
<keyword evidence="1" id="KW-0378">Hydrolase</keyword>
<proteinExistence type="predicted"/>
<dbReference type="RefSeq" id="WP_169570394.1">
    <property type="nucleotide sequence ID" value="NZ_JABBFV010000001.1"/>
</dbReference>
<reference evidence="1 2" key="1">
    <citation type="submission" date="2020-04" db="EMBL/GenBank/DDBJ databases">
        <title>Sphingobium sp. AR-3-1 isolated from Arctic soil.</title>
        <authorList>
            <person name="Dahal R.H."/>
            <person name="Chaudhary D.K."/>
        </authorList>
    </citation>
    <scope>NUCLEOTIDE SEQUENCE [LARGE SCALE GENOMIC DNA]</scope>
    <source>
        <strain evidence="1 2">AR-3-1</strain>
    </source>
</reference>
<dbReference type="Gene3D" id="3.40.630.40">
    <property type="entry name" value="Zn-dependent exopeptidases"/>
    <property type="match status" value="1"/>
</dbReference>
<dbReference type="AlphaFoldDB" id="A0A7X9WRI3"/>